<dbReference type="CDD" id="cd23792">
    <property type="entry name" value="UBCc_UBE2D"/>
    <property type="match status" value="1"/>
</dbReference>
<dbReference type="InterPro" id="IPR016135">
    <property type="entry name" value="UBQ-conjugating_enzyme/RWD"/>
</dbReference>
<feature type="non-terminal residue" evidence="11">
    <location>
        <position position="1"/>
    </location>
</feature>
<keyword evidence="12" id="KW-1185">Reference proteome</keyword>
<dbReference type="PROSITE" id="PS00183">
    <property type="entry name" value="UBC_1"/>
    <property type="match status" value="1"/>
</dbReference>
<organism evidence="11 12">
    <name type="scientific">Colocasia esculenta</name>
    <name type="common">Wild taro</name>
    <name type="synonym">Arum esculentum</name>
    <dbReference type="NCBI Taxonomy" id="4460"/>
    <lineage>
        <taxon>Eukaryota</taxon>
        <taxon>Viridiplantae</taxon>
        <taxon>Streptophyta</taxon>
        <taxon>Embryophyta</taxon>
        <taxon>Tracheophyta</taxon>
        <taxon>Spermatophyta</taxon>
        <taxon>Magnoliopsida</taxon>
        <taxon>Liliopsida</taxon>
        <taxon>Araceae</taxon>
        <taxon>Aroideae</taxon>
        <taxon>Colocasieae</taxon>
        <taxon>Colocasia</taxon>
    </lineage>
</organism>
<name>A0A843TV77_COLES</name>
<reference evidence="11" key="1">
    <citation type="submission" date="2017-07" db="EMBL/GenBank/DDBJ databases">
        <title>Taro Niue Genome Assembly and Annotation.</title>
        <authorList>
            <person name="Atibalentja N."/>
            <person name="Keating K."/>
            <person name="Fields C.J."/>
        </authorList>
    </citation>
    <scope>NUCLEOTIDE SEQUENCE</scope>
    <source>
        <strain evidence="11">Niue_2</strain>
        <tissue evidence="11">Leaf</tissue>
    </source>
</reference>
<dbReference type="GO" id="GO:0005524">
    <property type="term" value="F:ATP binding"/>
    <property type="evidence" value="ECO:0007669"/>
    <property type="project" value="UniProtKB-UniRule"/>
</dbReference>
<dbReference type="FunFam" id="3.10.110.10:FF:000001">
    <property type="entry name" value="Ubiquitin-conjugating enzyme 28, E2"/>
    <property type="match status" value="1"/>
</dbReference>
<dbReference type="InterPro" id="IPR023313">
    <property type="entry name" value="UBQ-conjugating_AS"/>
</dbReference>
<protein>
    <recommendedName>
        <fullName evidence="1">E2 ubiquitin-conjugating enzyme</fullName>
        <ecNumber evidence="1">2.3.2.23</ecNumber>
    </recommendedName>
</protein>
<proteinExistence type="inferred from homology"/>
<sequence>SSFCLLAKAAFHSSAQVPQEVPRSGGTGTPRPEAEIHILVRLPVRKDQVLAMASKRILKELKDLQKDPPTSCSAGPKVEMKGGFSKTPYGICGPVAEDMFHWQATIMGPPDSPYAGGVFLVTIHFPPDYPFKPPKVAFRTKVFHPNINSNGSICLDILKEQWSPALTISKVLLSICSLLTDPNPDDPLVPEIAHMYKTDRTKYEATARSWTQKYAMG</sequence>
<evidence type="ECO:0000259" key="10">
    <source>
        <dbReference type="PROSITE" id="PS50127"/>
    </source>
</evidence>
<keyword evidence="4 9" id="KW-0833">Ubl conjugation pathway</keyword>
<dbReference type="GO" id="GO:0016567">
    <property type="term" value="P:protein ubiquitination"/>
    <property type="evidence" value="ECO:0007669"/>
    <property type="project" value="UniProtKB-ARBA"/>
</dbReference>
<gene>
    <name evidence="11" type="ORF">Taro_007536</name>
</gene>
<evidence type="ECO:0000256" key="4">
    <source>
        <dbReference type="ARBA" id="ARBA00022786"/>
    </source>
</evidence>
<dbReference type="InterPro" id="IPR000608">
    <property type="entry name" value="UBC"/>
</dbReference>
<comment type="function">
    <text evidence="7">E2 conjugating enzyme that associates with the E3 ubiquitin-protein ligase EL5 to mediate ubiquitination of target proteins.</text>
</comment>
<feature type="domain" description="UBC core" evidence="10">
    <location>
        <begin position="52"/>
        <end position="216"/>
    </location>
</feature>
<comment type="caution">
    <text evidence="11">The sequence shown here is derived from an EMBL/GenBank/DDBJ whole genome shotgun (WGS) entry which is preliminary data.</text>
</comment>
<dbReference type="PANTHER" id="PTHR24068">
    <property type="entry name" value="UBIQUITIN-CONJUGATING ENZYME E2"/>
    <property type="match status" value="1"/>
</dbReference>
<comment type="similarity">
    <text evidence="9">Belongs to the ubiquitin-conjugating enzyme family.</text>
</comment>
<dbReference type="PROSITE" id="PS50127">
    <property type="entry name" value="UBC_2"/>
    <property type="match status" value="1"/>
</dbReference>
<keyword evidence="5 9" id="KW-0067">ATP-binding</keyword>
<accession>A0A843TV77</accession>
<evidence type="ECO:0000256" key="5">
    <source>
        <dbReference type="ARBA" id="ARBA00022840"/>
    </source>
</evidence>
<dbReference type="Gene3D" id="3.10.110.10">
    <property type="entry name" value="Ubiquitin Conjugating Enzyme"/>
    <property type="match status" value="1"/>
</dbReference>
<evidence type="ECO:0000256" key="8">
    <source>
        <dbReference type="PROSITE-ProRule" id="PRU10133"/>
    </source>
</evidence>
<evidence type="ECO:0000256" key="3">
    <source>
        <dbReference type="ARBA" id="ARBA00022741"/>
    </source>
</evidence>
<dbReference type="EC" id="2.3.2.23" evidence="1"/>
<dbReference type="SUPFAM" id="SSF54495">
    <property type="entry name" value="UBC-like"/>
    <property type="match status" value="1"/>
</dbReference>
<comment type="pathway">
    <text evidence="6">Protein modification.</text>
</comment>
<dbReference type="Pfam" id="PF00179">
    <property type="entry name" value="UQ_con"/>
    <property type="match status" value="1"/>
</dbReference>
<dbReference type="GO" id="GO:0061631">
    <property type="term" value="F:ubiquitin conjugating enzyme activity"/>
    <property type="evidence" value="ECO:0007669"/>
    <property type="project" value="UniProtKB-EC"/>
</dbReference>
<evidence type="ECO:0000256" key="7">
    <source>
        <dbReference type="ARBA" id="ARBA00055381"/>
    </source>
</evidence>
<dbReference type="Proteomes" id="UP000652761">
    <property type="component" value="Unassembled WGS sequence"/>
</dbReference>
<evidence type="ECO:0000256" key="1">
    <source>
        <dbReference type="ARBA" id="ARBA00012486"/>
    </source>
</evidence>
<evidence type="ECO:0000256" key="9">
    <source>
        <dbReference type="RuleBase" id="RU362109"/>
    </source>
</evidence>
<dbReference type="EMBL" id="NMUH01000238">
    <property type="protein sequence ID" value="MQL75141.1"/>
    <property type="molecule type" value="Genomic_DNA"/>
</dbReference>
<dbReference type="AlphaFoldDB" id="A0A843TV77"/>
<evidence type="ECO:0000256" key="6">
    <source>
        <dbReference type="ARBA" id="ARBA00043952"/>
    </source>
</evidence>
<dbReference type="OrthoDB" id="7851174at2759"/>
<dbReference type="SMART" id="SM00212">
    <property type="entry name" value="UBCc"/>
    <property type="match status" value="1"/>
</dbReference>
<feature type="active site" description="Glycyl thioester intermediate" evidence="8">
    <location>
        <position position="154"/>
    </location>
</feature>
<evidence type="ECO:0000313" key="12">
    <source>
        <dbReference type="Proteomes" id="UP000652761"/>
    </source>
</evidence>
<keyword evidence="3 9" id="KW-0547">Nucleotide-binding</keyword>
<keyword evidence="2" id="KW-0808">Transferase</keyword>
<evidence type="ECO:0000313" key="11">
    <source>
        <dbReference type="EMBL" id="MQL75141.1"/>
    </source>
</evidence>
<evidence type="ECO:0000256" key="2">
    <source>
        <dbReference type="ARBA" id="ARBA00022679"/>
    </source>
</evidence>